<dbReference type="InterPro" id="IPR029021">
    <property type="entry name" value="Prot-tyrosine_phosphatase-like"/>
</dbReference>
<dbReference type="EMBL" id="MU864023">
    <property type="protein sequence ID" value="KAK4195158.1"/>
    <property type="molecule type" value="Genomic_DNA"/>
</dbReference>
<proteinExistence type="predicted"/>
<evidence type="ECO:0000313" key="2">
    <source>
        <dbReference type="Proteomes" id="UP001303160"/>
    </source>
</evidence>
<reference evidence="1" key="1">
    <citation type="journal article" date="2023" name="Mol. Phylogenet. Evol.">
        <title>Genome-scale phylogeny and comparative genomics of the fungal order Sordariales.</title>
        <authorList>
            <person name="Hensen N."/>
            <person name="Bonometti L."/>
            <person name="Westerberg I."/>
            <person name="Brannstrom I.O."/>
            <person name="Guillou S."/>
            <person name="Cros-Aarteil S."/>
            <person name="Calhoun S."/>
            <person name="Haridas S."/>
            <person name="Kuo A."/>
            <person name="Mondo S."/>
            <person name="Pangilinan J."/>
            <person name="Riley R."/>
            <person name="LaButti K."/>
            <person name="Andreopoulos B."/>
            <person name="Lipzen A."/>
            <person name="Chen C."/>
            <person name="Yan M."/>
            <person name="Daum C."/>
            <person name="Ng V."/>
            <person name="Clum A."/>
            <person name="Steindorff A."/>
            <person name="Ohm R.A."/>
            <person name="Martin F."/>
            <person name="Silar P."/>
            <person name="Natvig D.O."/>
            <person name="Lalanne C."/>
            <person name="Gautier V."/>
            <person name="Ament-Velasquez S.L."/>
            <person name="Kruys A."/>
            <person name="Hutchinson M.I."/>
            <person name="Powell A.J."/>
            <person name="Barry K."/>
            <person name="Miller A.N."/>
            <person name="Grigoriev I.V."/>
            <person name="Debuchy R."/>
            <person name="Gladieux P."/>
            <person name="Hiltunen Thoren M."/>
            <person name="Johannesson H."/>
        </authorList>
    </citation>
    <scope>NUCLEOTIDE SEQUENCE</scope>
    <source>
        <strain evidence="1">CBS 315.58</strain>
    </source>
</reference>
<dbReference type="InterPro" id="IPR026893">
    <property type="entry name" value="Tyr/Ser_Pase_IphP-type"/>
</dbReference>
<comment type="caution">
    <text evidence="1">The sequence shown here is derived from an EMBL/GenBank/DDBJ whole genome shotgun (WGS) entry which is preliminary data.</text>
</comment>
<dbReference type="SUPFAM" id="SSF52799">
    <property type="entry name" value="(Phosphotyrosine protein) phosphatases II"/>
    <property type="match status" value="1"/>
</dbReference>
<dbReference type="Gene3D" id="3.90.190.10">
    <property type="entry name" value="Protein tyrosine phosphatase superfamily"/>
    <property type="match status" value="1"/>
</dbReference>
<dbReference type="Pfam" id="PF13350">
    <property type="entry name" value="Y_phosphatase3"/>
    <property type="match status" value="1"/>
</dbReference>
<dbReference type="AlphaFoldDB" id="A0AAN7AQ28"/>
<evidence type="ECO:0008006" key="3">
    <source>
        <dbReference type="Google" id="ProtNLM"/>
    </source>
</evidence>
<reference evidence="1" key="2">
    <citation type="submission" date="2023-05" db="EMBL/GenBank/DDBJ databases">
        <authorList>
            <consortium name="Lawrence Berkeley National Laboratory"/>
            <person name="Steindorff A."/>
            <person name="Hensen N."/>
            <person name="Bonometti L."/>
            <person name="Westerberg I."/>
            <person name="Brannstrom I.O."/>
            <person name="Guillou S."/>
            <person name="Cros-Aarteil S."/>
            <person name="Calhoun S."/>
            <person name="Haridas S."/>
            <person name="Kuo A."/>
            <person name="Mondo S."/>
            <person name="Pangilinan J."/>
            <person name="Riley R."/>
            <person name="Labutti K."/>
            <person name="Andreopoulos B."/>
            <person name="Lipzen A."/>
            <person name="Chen C."/>
            <person name="Yanf M."/>
            <person name="Daum C."/>
            <person name="Ng V."/>
            <person name="Clum A."/>
            <person name="Ohm R."/>
            <person name="Martin F."/>
            <person name="Silar P."/>
            <person name="Natvig D."/>
            <person name="Lalanne C."/>
            <person name="Gautier V."/>
            <person name="Ament-Velasquez S.L."/>
            <person name="Kruys A."/>
            <person name="Hutchinson M.I."/>
            <person name="Powell A.J."/>
            <person name="Barry K."/>
            <person name="Miller A.N."/>
            <person name="Grigoriev I.V."/>
            <person name="Debuchy R."/>
            <person name="Gladieux P."/>
            <person name="Thoren M.H."/>
            <person name="Johannesson H."/>
        </authorList>
    </citation>
    <scope>NUCLEOTIDE SEQUENCE</scope>
    <source>
        <strain evidence="1">CBS 315.58</strain>
    </source>
</reference>
<evidence type="ECO:0000313" key="1">
    <source>
        <dbReference type="EMBL" id="KAK4195158.1"/>
    </source>
</evidence>
<keyword evidence="2" id="KW-1185">Reference proteome</keyword>
<dbReference type="GO" id="GO:0004721">
    <property type="term" value="F:phosphoprotein phosphatase activity"/>
    <property type="evidence" value="ECO:0007669"/>
    <property type="project" value="InterPro"/>
</dbReference>
<protein>
    <recommendedName>
        <fullName evidence="3">Tyrosine specific protein phosphatases domain-containing protein</fullName>
    </recommendedName>
</protein>
<sequence length="189" mass="21533">MPPADMAPMGYKGLLAKGQRGFVEMYMNILSWRKGGITRVLKAVLEGKGGVLFHCNWGRDETGIVAAILLLIAGAGTELVELDWMLSRIGIEAVKAEWGWWVGRQLELPFTSQYPSRDWKHLRAYASLANTEKDCWRAFLKRVEEEFEGGLVRGYVMCELGFSGEQIWWMRKNLRGDVEKDKDEVEMEG</sequence>
<dbReference type="Proteomes" id="UP001303160">
    <property type="component" value="Unassembled WGS sequence"/>
</dbReference>
<accession>A0AAN7AQ28</accession>
<organism evidence="1 2">
    <name type="scientific">Triangularia verruculosa</name>
    <dbReference type="NCBI Taxonomy" id="2587418"/>
    <lineage>
        <taxon>Eukaryota</taxon>
        <taxon>Fungi</taxon>
        <taxon>Dikarya</taxon>
        <taxon>Ascomycota</taxon>
        <taxon>Pezizomycotina</taxon>
        <taxon>Sordariomycetes</taxon>
        <taxon>Sordariomycetidae</taxon>
        <taxon>Sordariales</taxon>
        <taxon>Podosporaceae</taxon>
        <taxon>Triangularia</taxon>
    </lineage>
</organism>
<gene>
    <name evidence="1" type="ORF">QBC40DRAFT_289529</name>
</gene>
<name>A0AAN7AQ28_9PEZI</name>